<evidence type="ECO:0000313" key="3">
    <source>
        <dbReference type="EMBL" id="XCD06367.1"/>
    </source>
</evidence>
<proteinExistence type="predicted"/>
<accession>A0AAU8B529</accession>
<evidence type="ECO:0000313" key="4">
    <source>
        <dbReference type="EMBL" id="XCD07759.1"/>
    </source>
</evidence>
<dbReference type="InterPro" id="IPR046781">
    <property type="entry name" value="Phage_ORF5"/>
</dbReference>
<organism evidence="3">
    <name type="scientific">Dulem virus 211</name>
    <dbReference type="NCBI Taxonomy" id="3145688"/>
    <lineage>
        <taxon>Viruses</taxon>
        <taxon>Monodnaviria</taxon>
        <taxon>Sangervirae</taxon>
        <taxon>Phixviricota</taxon>
        <taxon>Malgrandaviricetes</taxon>
        <taxon>Petitvirales</taxon>
        <taxon>Microviridae</taxon>
        <taxon>Microvirus</taxon>
    </lineage>
</organism>
<name>A0AAU8B529_9VIRU</name>
<dbReference type="EMBL" id="PP511405">
    <property type="protein sequence ID" value="XCD03959.1"/>
    <property type="molecule type" value="Genomic_DNA"/>
</dbReference>
<dbReference type="Pfam" id="PF20577">
    <property type="entry name" value="Phage_ORF5"/>
    <property type="match status" value="1"/>
</dbReference>
<dbReference type="EMBL" id="PP511662">
    <property type="protein sequence ID" value="XCD06367.1"/>
    <property type="molecule type" value="Genomic_DNA"/>
</dbReference>
<reference evidence="3" key="1">
    <citation type="submission" date="2024-03" db="EMBL/GenBank/DDBJ databases">
        <title>Diverse circular DNA viruses in blood, oral, and fecal samples of captive lemurs.</title>
        <authorList>
            <person name="Paietta E.N."/>
            <person name="Kraberger S."/>
            <person name="Lund M.C."/>
            <person name="Custer J.M."/>
            <person name="Vargas K.M."/>
            <person name="Ehmke E.E."/>
            <person name="Yoder A.D."/>
            <person name="Varsani A."/>
        </authorList>
    </citation>
    <scope>NUCLEOTIDE SEQUENCE</scope>
    <source>
        <strain evidence="1">Duke_21_55</strain>
        <strain evidence="2">Duke_24SF_752</strain>
        <strain evidence="3">Duke_25FS_77</strain>
        <strain evidence="4">Duke_28FS_57</strain>
    </source>
</reference>
<sequence>MQKIFAIKDLKMNFGGVFVAPNRAAAIRLFADTVNNKGSMLNTHAEDFDLYDIGDFNDDTGEITSKVTFIEHASNLKKADEAPHM</sequence>
<dbReference type="EMBL" id="PP511807">
    <property type="protein sequence ID" value="XCD07759.1"/>
    <property type="molecule type" value="Genomic_DNA"/>
</dbReference>
<protein>
    <submittedName>
        <fullName evidence="3">Nonstructural protein</fullName>
    </submittedName>
</protein>
<dbReference type="EMBL" id="PP511604">
    <property type="protein sequence ID" value="XCD05876.1"/>
    <property type="molecule type" value="Genomic_DNA"/>
</dbReference>
<evidence type="ECO:0000313" key="2">
    <source>
        <dbReference type="EMBL" id="XCD05876.1"/>
    </source>
</evidence>
<evidence type="ECO:0000313" key="1">
    <source>
        <dbReference type="EMBL" id="XCD03959.1"/>
    </source>
</evidence>